<dbReference type="Proteomes" id="UP001195483">
    <property type="component" value="Unassembled WGS sequence"/>
</dbReference>
<name>A0AAE0VPX6_9BIVA</name>
<dbReference type="AlphaFoldDB" id="A0AAE0VPX6"/>
<reference evidence="2" key="2">
    <citation type="journal article" date="2021" name="Genome Biol. Evol.">
        <title>Developing a high-quality reference genome for a parasitic bivalve with doubly uniparental inheritance (Bivalvia: Unionida).</title>
        <authorList>
            <person name="Smith C.H."/>
        </authorList>
    </citation>
    <scope>NUCLEOTIDE SEQUENCE</scope>
    <source>
        <strain evidence="2">CHS0354</strain>
        <tissue evidence="2">Mantle</tissue>
    </source>
</reference>
<accession>A0AAE0VPX6</accession>
<feature type="transmembrane region" description="Helical" evidence="1">
    <location>
        <begin position="15"/>
        <end position="36"/>
    </location>
</feature>
<evidence type="ECO:0000256" key="1">
    <source>
        <dbReference type="SAM" id="Phobius"/>
    </source>
</evidence>
<sequence>MKMFRSIGATSKIDFWFDWIVVDSLMCIYFFQYLNLSRQGNGRHKEVAMYNMIHVTRTLPDILHRDTAFSLLGYSFMHENQLINAYSCFNQSLIIRPYHNAAKFFLRLLFNRIHATDRGHTPYRKGRIDCGSYSSIVQHNNEYIYINRILNMVNHVIFLGVIKDTSVLW</sequence>
<reference evidence="2" key="1">
    <citation type="journal article" date="2021" name="Genome Biol. Evol.">
        <title>A High-Quality Reference Genome for a Parasitic Bivalve with Doubly Uniparental Inheritance (Bivalvia: Unionida).</title>
        <authorList>
            <person name="Smith C.H."/>
        </authorList>
    </citation>
    <scope>NUCLEOTIDE SEQUENCE</scope>
    <source>
        <strain evidence="2">CHS0354</strain>
    </source>
</reference>
<keyword evidence="3" id="KW-1185">Reference proteome</keyword>
<evidence type="ECO:0000313" key="2">
    <source>
        <dbReference type="EMBL" id="KAK3584700.1"/>
    </source>
</evidence>
<gene>
    <name evidence="2" type="ORF">CHS0354_021373</name>
</gene>
<keyword evidence="1" id="KW-0472">Membrane</keyword>
<dbReference type="EMBL" id="JAEAOA010001313">
    <property type="protein sequence ID" value="KAK3584700.1"/>
    <property type="molecule type" value="Genomic_DNA"/>
</dbReference>
<proteinExistence type="predicted"/>
<keyword evidence="1" id="KW-0812">Transmembrane</keyword>
<evidence type="ECO:0000313" key="3">
    <source>
        <dbReference type="Proteomes" id="UP001195483"/>
    </source>
</evidence>
<reference evidence="2" key="3">
    <citation type="submission" date="2023-05" db="EMBL/GenBank/DDBJ databases">
        <authorList>
            <person name="Smith C.H."/>
        </authorList>
    </citation>
    <scope>NUCLEOTIDE SEQUENCE</scope>
    <source>
        <strain evidence="2">CHS0354</strain>
        <tissue evidence="2">Mantle</tissue>
    </source>
</reference>
<protein>
    <submittedName>
        <fullName evidence="2">Uncharacterized protein</fullName>
    </submittedName>
</protein>
<comment type="caution">
    <text evidence="2">The sequence shown here is derived from an EMBL/GenBank/DDBJ whole genome shotgun (WGS) entry which is preliminary data.</text>
</comment>
<keyword evidence="1" id="KW-1133">Transmembrane helix</keyword>
<organism evidence="2 3">
    <name type="scientific">Potamilus streckersoni</name>
    <dbReference type="NCBI Taxonomy" id="2493646"/>
    <lineage>
        <taxon>Eukaryota</taxon>
        <taxon>Metazoa</taxon>
        <taxon>Spiralia</taxon>
        <taxon>Lophotrochozoa</taxon>
        <taxon>Mollusca</taxon>
        <taxon>Bivalvia</taxon>
        <taxon>Autobranchia</taxon>
        <taxon>Heteroconchia</taxon>
        <taxon>Palaeoheterodonta</taxon>
        <taxon>Unionida</taxon>
        <taxon>Unionoidea</taxon>
        <taxon>Unionidae</taxon>
        <taxon>Ambleminae</taxon>
        <taxon>Lampsilini</taxon>
        <taxon>Potamilus</taxon>
    </lineage>
</organism>